<dbReference type="Pfam" id="PF22937">
    <property type="entry name" value="PDXDC1-like_cen2"/>
    <property type="match status" value="1"/>
</dbReference>
<accession>A0ABM3MEQ5</accession>
<feature type="coiled-coil region" evidence="7">
    <location>
        <begin position="619"/>
        <end position="664"/>
    </location>
</feature>
<gene>
    <name evidence="12" type="primary">LOC113514038</name>
</gene>
<feature type="compositionally biased region" description="Basic and acidic residues" evidence="8">
    <location>
        <begin position="717"/>
        <end position="727"/>
    </location>
</feature>
<keyword evidence="4" id="KW-0663">Pyridoxal phosphate</keyword>
<evidence type="ECO:0000256" key="3">
    <source>
        <dbReference type="ARBA" id="ARBA00022793"/>
    </source>
</evidence>
<dbReference type="Gene3D" id="3.40.640.10">
    <property type="entry name" value="Type I PLP-dependent aspartate aminotransferase-like (Major domain)"/>
    <property type="match status" value="1"/>
</dbReference>
<keyword evidence="3" id="KW-0210">Decarboxylase</keyword>
<evidence type="ECO:0000256" key="7">
    <source>
        <dbReference type="SAM" id="Coils"/>
    </source>
</evidence>
<dbReference type="PANTHER" id="PTHR42735">
    <property type="match status" value="1"/>
</dbReference>
<dbReference type="InterPro" id="IPR055103">
    <property type="entry name" value="PDXDC1-like_2nd"/>
</dbReference>
<dbReference type="Pfam" id="PF22930">
    <property type="entry name" value="PDXDC1-like_cen"/>
    <property type="match status" value="1"/>
</dbReference>
<evidence type="ECO:0000256" key="6">
    <source>
        <dbReference type="ARBA" id="ARBA00047190"/>
    </source>
</evidence>
<comment type="cofactor">
    <cofactor evidence="1">
        <name>pyridoxal 5'-phosphate</name>
        <dbReference type="ChEBI" id="CHEBI:597326"/>
    </cofactor>
</comment>
<proteinExistence type="inferred from homology"/>
<dbReference type="GeneID" id="113514038"/>
<dbReference type="InterPro" id="IPR015424">
    <property type="entry name" value="PyrdxlP-dep_Trfase"/>
</dbReference>
<evidence type="ECO:0000313" key="11">
    <source>
        <dbReference type="Proteomes" id="UP001652740"/>
    </source>
</evidence>
<name>A0ABM3MEQ5_GALME</name>
<evidence type="ECO:0000256" key="2">
    <source>
        <dbReference type="ARBA" id="ARBA00009533"/>
    </source>
</evidence>
<sequence length="741" mass="80035">MSDAPASDAESNKPSPRDEVHVDMDRRPFGGLEFQVSEVVGRLEAVVNAQDATEEEKKCESRKISTGFFEPQESSMDEILKILEELVLKTDPNGDSVEPPLLPTDAVTRAAILSHSISALFGRLERTHAARLGATIACETTRWMAHMFRLTDYNAFYHQEHLEGLVRVTRMLLHHRYPRYLEDGALAFTNRLPCIYSCVASPLGVVQHLCRQLSLPLACVRPVPVNASGRGMDVEALERLCEEDVAANRIPLLVLGEVGAPPLGWSSPLASLGAICKTRNIHLHVRGHALALPAVSGRDQTFSLPDSLTLTPGPWFGVPGLPTVTFYKIPEPIIANDHSKGVNAAGSREGALAALAGLAGGGARLAALPLWSCARAAGAARLARRLAAALRAAGAARAAVAAARLRLLSDPPGGDEPANVDIVEAISKASACVAFQFAPPGIEKPPPYYDKLNSWLGQVLQREADMISIEVCETESYGVVLRYCPLEGVCGEEVAGVAGVAGEAEEAAGGEEERVRAWAAELAAQLLVLRATVALRDAFADRVRQRPPLRLVHVPGWAGLGGVRYVPAGWEDASADEINSLNRQLVDTLRATDGAFSCGDGEDGLACVRFGMVTADTDVDELLELVENAGKEVEESSRALTNMTEVLKKGIEEAQADIERENAERLWQEGVLRRVPVVGRVVQWWAPAARPPRGRRLHLALGTLQTTDDVYQFVQKKNTEESEEPARAHSPSRQPQPTEQQ</sequence>
<feature type="compositionally biased region" description="Polar residues" evidence="8">
    <location>
        <begin position="731"/>
        <end position="741"/>
    </location>
</feature>
<feature type="region of interest" description="Disordered" evidence="8">
    <location>
        <begin position="712"/>
        <end position="741"/>
    </location>
</feature>
<dbReference type="InterPro" id="IPR015421">
    <property type="entry name" value="PyrdxlP-dep_Trfase_major"/>
</dbReference>
<evidence type="ECO:0000313" key="12">
    <source>
        <dbReference type="RefSeq" id="XP_052749902.1"/>
    </source>
</evidence>
<dbReference type="RefSeq" id="XP_052749902.1">
    <property type="nucleotide sequence ID" value="XM_052893942.1"/>
</dbReference>
<evidence type="ECO:0000259" key="9">
    <source>
        <dbReference type="Pfam" id="PF22930"/>
    </source>
</evidence>
<evidence type="ECO:0000256" key="5">
    <source>
        <dbReference type="ARBA" id="ARBA00023239"/>
    </source>
</evidence>
<reference evidence="12" key="1">
    <citation type="submission" date="2025-08" db="UniProtKB">
        <authorList>
            <consortium name="RefSeq"/>
        </authorList>
    </citation>
    <scope>IDENTIFICATION</scope>
    <source>
        <tissue evidence="12">Whole larvae</tissue>
    </source>
</reference>
<dbReference type="InterPro" id="IPR050477">
    <property type="entry name" value="GrpII_AminoAcid_Decarb"/>
</dbReference>
<dbReference type="InterPro" id="IPR015422">
    <property type="entry name" value="PyrdxlP-dep_Trfase_small"/>
</dbReference>
<dbReference type="Proteomes" id="UP001652740">
    <property type="component" value="Unplaced"/>
</dbReference>
<feature type="domain" description="PDXDC1-like third" evidence="10">
    <location>
        <begin position="539"/>
        <end position="638"/>
    </location>
</feature>
<organism evidence="11 12">
    <name type="scientific">Galleria mellonella</name>
    <name type="common">Greater wax moth</name>
    <dbReference type="NCBI Taxonomy" id="7137"/>
    <lineage>
        <taxon>Eukaryota</taxon>
        <taxon>Metazoa</taxon>
        <taxon>Ecdysozoa</taxon>
        <taxon>Arthropoda</taxon>
        <taxon>Hexapoda</taxon>
        <taxon>Insecta</taxon>
        <taxon>Pterygota</taxon>
        <taxon>Neoptera</taxon>
        <taxon>Endopterygota</taxon>
        <taxon>Lepidoptera</taxon>
        <taxon>Glossata</taxon>
        <taxon>Ditrysia</taxon>
        <taxon>Pyraloidea</taxon>
        <taxon>Pyralidae</taxon>
        <taxon>Galleriinae</taxon>
        <taxon>Galleria</taxon>
    </lineage>
</organism>
<evidence type="ECO:0000259" key="10">
    <source>
        <dbReference type="Pfam" id="PF22937"/>
    </source>
</evidence>
<keyword evidence="7" id="KW-0175">Coiled coil</keyword>
<keyword evidence="11" id="KW-1185">Reference proteome</keyword>
<comment type="similarity">
    <text evidence="2">Belongs to the group II decarboxylase family.</text>
</comment>
<protein>
    <recommendedName>
        <fullName evidence="6">Pyridoxal-dependent decarboxylase domain-containing protein 1</fullName>
    </recommendedName>
</protein>
<dbReference type="Gene3D" id="3.90.1150.10">
    <property type="entry name" value="Aspartate Aminotransferase, domain 1"/>
    <property type="match status" value="1"/>
</dbReference>
<evidence type="ECO:0000256" key="1">
    <source>
        <dbReference type="ARBA" id="ARBA00001933"/>
    </source>
</evidence>
<keyword evidence="5" id="KW-0456">Lyase</keyword>
<feature type="compositionally biased region" description="Basic and acidic residues" evidence="8">
    <location>
        <begin position="15"/>
        <end position="26"/>
    </location>
</feature>
<dbReference type="InterPro" id="IPR055102">
    <property type="entry name" value="PDXDC1-like_3rd"/>
</dbReference>
<evidence type="ECO:0000256" key="8">
    <source>
        <dbReference type="SAM" id="MobiDB-lite"/>
    </source>
</evidence>
<feature type="domain" description="PDXDC1/PDXD2 second" evidence="9">
    <location>
        <begin position="446"/>
        <end position="532"/>
    </location>
</feature>
<dbReference type="PANTHER" id="PTHR42735:SF1">
    <property type="entry name" value="PYRIDOXAL-DEPENDENT DECARBOXYLASE DOMAIN-CONTAINING PROTEIN 1-RELATED"/>
    <property type="match status" value="1"/>
</dbReference>
<dbReference type="SUPFAM" id="SSF53383">
    <property type="entry name" value="PLP-dependent transferases"/>
    <property type="match status" value="2"/>
</dbReference>
<evidence type="ECO:0000256" key="4">
    <source>
        <dbReference type="ARBA" id="ARBA00022898"/>
    </source>
</evidence>
<feature type="region of interest" description="Disordered" evidence="8">
    <location>
        <begin position="1"/>
        <end position="26"/>
    </location>
</feature>